<reference evidence="1 2" key="1">
    <citation type="journal article" date="2011" name="J. Bacteriol.">
        <title>Genome sequence of the obligate intracellular animal pathogen Chlamydia pecorum E58.</title>
        <authorList>
            <person name="Mojica S."/>
            <person name="Huot Creasy H."/>
            <person name="Daugherty S."/>
            <person name="Read T.D."/>
            <person name="Kim T."/>
            <person name="Kaltenboeck B."/>
            <person name="Bavoil P."/>
            <person name="Myers G.S."/>
        </authorList>
    </citation>
    <scope>NUCLEOTIDE SEQUENCE [LARGE SCALE GENOMIC DNA]</scope>
    <source>
        <strain evidence="1 2">E58</strain>
    </source>
</reference>
<name>A0AA34WI72_CHLPE</name>
<organism evidence="1 2">
    <name type="scientific">Chlamydia pecorum (strain ATCC VR-628 / DSM 29919 / E58)</name>
    <name type="common">Chlamydophila pecorum</name>
    <dbReference type="NCBI Taxonomy" id="331635"/>
    <lineage>
        <taxon>Bacteria</taxon>
        <taxon>Pseudomonadati</taxon>
        <taxon>Chlamydiota</taxon>
        <taxon>Chlamydiia</taxon>
        <taxon>Chlamydiales</taxon>
        <taxon>Chlamydiaceae</taxon>
        <taxon>Chlamydia/Chlamydophila group</taxon>
        <taxon>Chlamydia</taxon>
    </lineage>
</organism>
<dbReference type="EMBL" id="CP002608">
    <property type="protein sequence ID" value="AEB41823.1"/>
    <property type="molecule type" value="Genomic_DNA"/>
</dbReference>
<gene>
    <name evidence="1" type="ordered locus">G5S_0886</name>
</gene>
<dbReference type="KEGG" id="cpm:G5S_0886"/>
<dbReference type="AlphaFoldDB" id="A0AA34WI72"/>
<protein>
    <submittedName>
        <fullName evidence="1">Uncharacterized protein</fullName>
    </submittedName>
</protein>
<keyword evidence="2" id="KW-1185">Reference proteome</keyword>
<proteinExistence type="predicted"/>
<dbReference type="Proteomes" id="UP000008305">
    <property type="component" value="Chromosome"/>
</dbReference>
<evidence type="ECO:0000313" key="2">
    <source>
        <dbReference type="Proteomes" id="UP000008305"/>
    </source>
</evidence>
<sequence>MTTPNSNECYFKVDSIIDGNLSAANITTFDTQAKSISSSATFSVNGNATVKSGTRVSGQTYCSKYSLDATGASTRVQVNLNGNRLSNAALPQNDCEPVPAFYVRSPEFYYTTIPEDARTTFNRNSSPLELVSAQTIIYQSRNANRVCRIVDYDKSTKKVTYPGRYYIQLTAKGTYTLSFGISKRPGWNNGWGSPVYLHCAGGPPNFYSNSTLRGGGAYAEQATLGTTIQVTNPAPDPNAAPLGDDYTKHIFYLTQDDDYSILNAFYFSILFYPMDEYLI</sequence>
<accession>A0AA34WI72</accession>
<dbReference type="RefSeq" id="WP_013712901.1">
    <property type="nucleotide sequence ID" value="NC_015408.1"/>
</dbReference>
<evidence type="ECO:0000313" key="1">
    <source>
        <dbReference type="EMBL" id="AEB41823.1"/>
    </source>
</evidence>